<accession>A4BRE8</accession>
<sequence length="121" mass="12167">MKNTSLASIAMGSLISIALAAPVGAAEPLRLTEPQMDMATGAGFSLQLSAVAIGSGFGHATATATATTSTQGAPRVAASGWVSGGDGLKGVVDIQIRSDGAPFSRTFAIPPDFPFNIVFTR</sequence>
<reference evidence="2 3" key="1">
    <citation type="submission" date="2006-02" db="EMBL/GenBank/DDBJ databases">
        <authorList>
            <person name="Waterbury J."/>
            <person name="Ferriera S."/>
            <person name="Johnson J."/>
            <person name="Kravitz S."/>
            <person name="Halpern A."/>
            <person name="Remington K."/>
            <person name="Beeson K."/>
            <person name="Tran B."/>
            <person name="Rogers Y.-H."/>
            <person name="Friedman R."/>
            <person name="Venter J.C."/>
        </authorList>
    </citation>
    <scope>NUCLEOTIDE SEQUENCE [LARGE SCALE GENOMIC DNA]</scope>
    <source>
        <strain evidence="2 3">Nb-231</strain>
    </source>
</reference>
<name>A4BRE8_9GAMM</name>
<evidence type="ECO:0000313" key="3">
    <source>
        <dbReference type="Proteomes" id="UP000003374"/>
    </source>
</evidence>
<proteinExistence type="predicted"/>
<feature type="chain" id="PRO_5002666686" evidence="1">
    <location>
        <begin position="21"/>
        <end position="121"/>
    </location>
</feature>
<keyword evidence="3" id="KW-1185">Reference proteome</keyword>
<dbReference type="HOGENOM" id="CLU_2035566_0_0_6"/>
<dbReference type="Proteomes" id="UP000003374">
    <property type="component" value="Unassembled WGS sequence"/>
</dbReference>
<organism evidence="2 3">
    <name type="scientific">Nitrococcus mobilis Nb-231</name>
    <dbReference type="NCBI Taxonomy" id="314278"/>
    <lineage>
        <taxon>Bacteria</taxon>
        <taxon>Pseudomonadati</taxon>
        <taxon>Pseudomonadota</taxon>
        <taxon>Gammaproteobacteria</taxon>
        <taxon>Chromatiales</taxon>
        <taxon>Ectothiorhodospiraceae</taxon>
        <taxon>Nitrococcus</taxon>
    </lineage>
</organism>
<protein>
    <submittedName>
        <fullName evidence="2">Uncharacterized protein</fullName>
    </submittedName>
</protein>
<dbReference type="RefSeq" id="WP_004999773.1">
    <property type="nucleotide sequence ID" value="NZ_CH672427.1"/>
</dbReference>
<keyword evidence="1" id="KW-0732">Signal</keyword>
<feature type="signal peptide" evidence="1">
    <location>
        <begin position="1"/>
        <end position="20"/>
    </location>
</feature>
<dbReference type="AlphaFoldDB" id="A4BRE8"/>
<comment type="caution">
    <text evidence="2">The sequence shown here is derived from an EMBL/GenBank/DDBJ whole genome shotgun (WGS) entry which is preliminary data.</text>
</comment>
<evidence type="ECO:0000256" key="1">
    <source>
        <dbReference type="SAM" id="SignalP"/>
    </source>
</evidence>
<dbReference type="EMBL" id="AAOF01000006">
    <property type="protein sequence ID" value="EAR21770.1"/>
    <property type="molecule type" value="Genomic_DNA"/>
</dbReference>
<evidence type="ECO:0000313" key="2">
    <source>
        <dbReference type="EMBL" id="EAR21770.1"/>
    </source>
</evidence>
<gene>
    <name evidence="2" type="ORF">NB231_03535</name>
</gene>